<evidence type="ECO:0000256" key="1">
    <source>
        <dbReference type="SAM" id="MobiDB-lite"/>
    </source>
</evidence>
<proteinExistence type="predicted"/>
<evidence type="ECO:0008006" key="4">
    <source>
        <dbReference type="Google" id="ProtNLM"/>
    </source>
</evidence>
<dbReference type="Proteomes" id="UP000002009">
    <property type="component" value="Chromosome 3"/>
</dbReference>
<dbReference type="eggNOG" id="KOG3408">
    <property type="taxonomic scope" value="Eukaryota"/>
</dbReference>
<accession>C1E0R9</accession>
<keyword evidence="3" id="KW-1185">Reference proteome</keyword>
<feature type="region of interest" description="Disordered" evidence="1">
    <location>
        <begin position="104"/>
        <end position="161"/>
    </location>
</feature>
<name>C1E0R9_MICCC</name>
<gene>
    <name evidence="2" type="ORF">MICPUN_56615</name>
</gene>
<dbReference type="RefSeq" id="XP_002500347.1">
    <property type="nucleotide sequence ID" value="XM_002500301.1"/>
</dbReference>
<dbReference type="OMA" id="ISSYEAM"/>
<dbReference type="PANTHER" id="PTHR47444">
    <property type="entry name" value="EXPRESSED PROTEIN"/>
    <property type="match status" value="1"/>
</dbReference>
<feature type="region of interest" description="Disordered" evidence="1">
    <location>
        <begin position="49"/>
        <end position="82"/>
    </location>
</feature>
<evidence type="ECO:0000313" key="2">
    <source>
        <dbReference type="EMBL" id="ACO61605.1"/>
    </source>
</evidence>
<organism evidence="2 3">
    <name type="scientific">Micromonas commoda (strain RCC299 / NOUM17 / CCMP2709)</name>
    <name type="common">Picoplanktonic green alga</name>
    <dbReference type="NCBI Taxonomy" id="296587"/>
    <lineage>
        <taxon>Eukaryota</taxon>
        <taxon>Viridiplantae</taxon>
        <taxon>Chlorophyta</taxon>
        <taxon>Mamiellophyceae</taxon>
        <taxon>Mamiellales</taxon>
        <taxon>Mamiellaceae</taxon>
        <taxon>Micromonas</taxon>
    </lineage>
</organism>
<feature type="compositionally biased region" description="Basic residues" evidence="1">
    <location>
        <begin position="106"/>
        <end position="120"/>
    </location>
</feature>
<feature type="compositionally biased region" description="Gly residues" evidence="1">
    <location>
        <begin position="1"/>
        <end position="10"/>
    </location>
</feature>
<dbReference type="InterPro" id="IPR036236">
    <property type="entry name" value="Znf_C2H2_sf"/>
</dbReference>
<evidence type="ECO:0000313" key="3">
    <source>
        <dbReference type="Proteomes" id="UP000002009"/>
    </source>
</evidence>
<dbReference type="PANTHER" id="PTHR47444:SF1">
    <property type="entry name" value="EXPRESSED PROTEIN"/>
    <property type="match status" value="1"/>
</dbReference>
<dbReference type="EMBL" id="CP001324">
    <property type="protein sequence ID" value="ACO61605.1"/>
    <property type="molecule type" value="Genomic_DNA"/>
</dbReference>
<protein>
    <recommendedName>
        <fullName evidence="4">C2H2-type domain-containing protein</fullName>
    </recommendedName>
</protein>
<dbReference type="KEGG" id="mis:MICPUN_56615"/>
<sequence>MGRCPTGGGKKTSKQKNRGYACKSVKRTKFQLPHADVIYKAVHQHLKEQAEGGGAKRPGKAREISSYEAMIKGDPNQPFNEDLPGGGQFYCMFTGRHFESAEALARHQKTKQFKRDKKRVLNGPKPHEQRDAEAAAGMGAPDNGRPLNRAPKQAPAAMAVE</sequence>
<dbReference type="AlphaFoldDB" id="C1E0R9"/>
<dbReference type="GeneID" id="8241539"/>
<dbReference type="SUPFAM" id="SSF57667">
    <property type="entry name" value="beta-beta-alpha zinc fingers"/>
    <property type="match status" value="1"/>
</dbReference>
<dbReference type="Gene3D" id="3.30.160.60">
    <property type="entry name" value="Classic Zinc Finger"/>
    <property type="match status" value="1"/>
</dbReference>
<dbReference type="OrthoDB" id="496510at2759"/>
<dbReference type="STRING" id="296587.C1E0R9"/>
<reference evidence="2 3" key="1">
    <citation type="journal article" date="2009" name="Science">
        <title>Green evolution and dynamic adaptations revealed by genomes of the marine picoeukaryotes Micromonas.</title>
        <authorList>
            <person name="Worden A.Z."/>
            <person name="Lee J.H."/>
            <person name="Mock T."/>
            <person name="Rouze P."/>
            <person name="Simmons M.P."/>
            <person name="Aerts A.L."/>
            <person name="Allen A.E."/>
            <person name="Cuvelier M.L."/>
            <person name="Derelle E."/>
            <person name="Everett M.V."/>
            <person name="Foulon E."/>
            <person name="Grimwood J."/>
            <person name="Gundlach H."/>
            <person name="Henrissat B."/>
            <person name="Napoli C."/>
            <person name="McDonald S.M."/>
            <person name="Parker M.S."/>
            <person name="Rombauts S."/>
            <person name="Salamov A."/>
            <person name="Von Dassow P."/>
            <person name="Badger J.H."/>
            <person name="Coutinho P.M."/>
            <person name="Demir E."/>
            <person name="Dubchak I."/>
            <person name="Gentemann C."/>
            <person name="Eikrem W."/>
            <person name="Gready J.E."/>
            <person name="John U."/>
            <person name="Lanier W."/>
            <person name="Lindquist E.A."/>
            <person name="Lucas S."/>
            <person name="Mayer K.F."/>
            <person name="Moreau H."/>
            <person name="Not F."/>
            <person name="Otillar R."/>
            <person name="Panaud O."/>
            <person name="Pangilinan J."/>
            <person name="Paulsen I."/>
            <person name="Piegu B."/>
            <person name="Poliakov A."/>
            <person name="Robbens S."/>
            <person name="Schmutz J."/>
            <person name="Toulza E."/>
            <person name="Wyss T."/>
            <person name="Zelensky A."/>
            <person name="Zhou K."/>
            <person name="Armbrust E.V."/>
            <person name="Bhattacharya D."/>
            <person name="Goodenough U.W."/>
            <person name="Van de Peer Y."/>
            <person name="Grigoriev I.V."/>
        </authorList>
    </citation>
    <scope>NUCLEOTIDE SEQUENCE [LARGE SCALE GENOMIC DNA]</scope>
    <source>
        <strain evidence="3">RCC299 / NOUM17</strain>
    </source>
</reference>
<feature type="region of interest" description="Disordered" evidence="1">
    <location>
        <begin position="1"/>
        <end position="20"/>
    </location>
</feature>
<dbReference type="InParanoid" id="C1E0R9"/>
<dbReference type="FunCoup" id="C1E0R9">
    <property type="interactions" value="537"/>
</dbReference>